<dbReference type="InterPro" id="IPR003439">
    <property type="entry name" value="ABC_transporter-like_ATP-bd"/>
</dbReference>
<dbReference type="KEGG" id="thel:IG193_07515"/>
<dbReference type="GO" id="GO:0016887">
    <property type="term" value="F:ATP hydrolysis activity"/>
    <property type="evidence" value="ECO:0007669"/>
    <property type="project" value="InterPro"/>
</dbReference>
<dbReference type="PROSITE" id="PS00211">
    <property type="entry name" value="ABC_TRANSPORTER_1"/>
    <property type="match status" value="1"/>
</dbReference>
<protein>
    <submittedName>
        <fullName evidence="5">ABC transporter ATP-binding protein</fullName>
    </submittedName>
</protein>
<dbReference type="InterPro" id="IPR050166">
    <property type="entry name" value="ABC_transporter_ATP-bind"/>
</dbReference>
<dbReference type="GeneID" id="59149733"/>
<evidence type="ECO:0000313" key="6">
    <source>
        <dbReference type="Proteomes" id="UP000594121"/>
    </source>
</evidence>
<dbReference type="EMBL" id="CP062310">
    <property type="protein sequence ID" value="QOJ78597.1"/>
    <property type="molecule type" value="Genomic_DNA"/>
</dbReference>
<evidence type="ECO:0000256" key="3">
    <source>
        <dbReference type="ARBA" id="ARBA00022840"/>
    </source>
</evidence>
<dbReference type="PANTHER" id="PTHR42788">
    <property type="entry name" value="TAURINE IMPORT ATP-BINDING PROTEIN-RELATED"/>
    <property type="match status" value="1"/>
</dbReference>
<gene>
    <name evidence="5" type="ORF">IG193_07515</name>
</gene>
<evidence type="ECO:0000313" key="5">
    <source>
        <dbReference type="EMBL" id="QOJ78597.1"/>
    </source>
</evidence>
<keyword evidence="1" id="KW-0813">Transport</keyword>
<dbReference type="InterPro" id="IPR003593">
    <property type="entry name" value="AAA+_ATPase"/>
</dbReference>
<dbReference type="PROSITE" id="PS50893">
    <property type="entry name" value="ABC_TRANSPORTER_2"/>
    <property type="match status" value="1"/>
</dbReference>
<accession>A0A7L9FFX5</accession>
<keyword evidence="6" id="KW-1185">Reference proteome</keyword>
<dbReference type="AlphaFoldDB" id="A0A7L9FFX5"/>
<dbReference type="Pfam" id="PF00005">
    <property type="entry name" value="ABC_tran"/>
    <property type="match status" value="1"/>
</dbReference>
<keyword evidence="2" id="KW-0547">Nucleotide-binding</keyword>
<organism evidence="5 6">
    <name type="scientific">Infirmifilum lucidum</name>
    <dbReference type="NCBI Taxonomy" id="2776706"/>
    <lineage>
        <taxon>Archaea</taxon>
        <taxon>Thermoproteota</taxon>
        <taxon>Thermoprotei</taxon>
        <taxon>Thermofilales</taxon>
        <taxon>Thermofilaceae</taxon>
        <taxon>Infirmifilum</taxon>
    </lineage>
</organism>
<keyword evidence="3 5" id="KW-0067">ATP-binding</keyword>
<dbReference type="GO" id="GO:0005524">
    <property type="term" value="F:ATP binding"/>
    <property type="evidence" value="ECO:0007669"/>
    <property type="project" value="UniProtKB-KW"/>
</dbReference>
<dbReference type="SUPFAM" id="SSF52540">
    <property type="entry name" value="P-loop containing nucleoside triphosphate hydrolases"/>
    <property type="match status" value="1"/>
</dbReference>
<feature type="domain" description="ABC transporter" evidence="4">
    <location>
        <begin position="12"/>
        <end position="240"/>
    </location>
</feature>
<dbReference type="CDD" id="cd03293">
    <property type="entry name" value="ABC_NrtD_SsuB_transporters"/>
    <property type="match status" value="1"/>
</dbReference>
<dbReference type="Gene3D" id="3.40.50.300">
    <property type="entry name" value="P-loop containing nucleotide triphosphate hydrolases"/>
    <property type="match status" value="1"/>
</dbReference>
<dbReference type="Proteomes" id="UP000594121">
    <property type="component" value="Chromosome"/>
</dbReference>
<dbReference type="FunCoup" id="A0A7L9FFX5">
    <property type="interactions" value="6"/>
</dbReference>
<dbReference type="InterPro" id="IPR017871">
    <property type="entry name" value="ABC_transporter-like_CS"/>
</dbReference>
<dbReference type="InterPro" id="IPR027417">
    <property type="entry name" value="P-loop_NTPase"/>
</dbReference>
<evidence type="ECO:0000256" key="1">
    <source>
        <dbReference type="ARBA" id="ARBA00022448"/>
    </source>
</evidence>
<proteinExistence type="predicted"/>
<evidence type="ECO:0000256" key="2">
    <source>
        <dbReference type="ARBA" id="ARBA00022741"/>
    </source>
</evidence>
<name>A0A7L9FFX5_9CREN</name>
<reference evidence="5 6" key="1">
    <citation type="submission" date="2020-10" db="EMBL/GenBank/DDBJ databases">
        <title>Thermofilum lucidum 3507LT sp. nov. a novel member of Thermofilaceae family isolated from Chile hot spring, and proposal of description order Thermofilales.</title>
        <authorList>
            <person name="Zayulina K.S."/>
            <person name="Elcheninov A.G."/>
            <person name="Toshchakov S.V."/>
            <person name="Kublanov I.V."/>
        </authorList>
    </citation>
    <scope>NUCLEOTIDE SEQUENCE [LARGE SCALE GENOMIC DNA]</scope>
    <source>
        <strain evidence="5 6">3507LT</strain>
    </source>
</reference>
<dbReference type="SMART" id="SM00382">
    <property type="entry name" value="AAA"/>
    <property type="match status" value="1"/>
</dbReference>
<dbReference type="InParanoid" id="A0A7L9FFX5"/>
<dbReference type="RefSeq" id="WP_192818569.1">
    <property type="nucleotide sequence ID" value="NZ_CP062310.1"/>
</dbReference>
<sequence length="252" mass="28446">MEVPKNSRNIILELRNIEKTFVEDSRRLKVLDGISLDIGEEFVAILGPSGCGKTTLLRIIAGLEKPDSGEVIVRQENARIGFIFQSPTLLPWMTVLENVALPLRVNGLSWEEAKDRARKYLTLVGLQSFEDFYPRELSGGMKQRVNVARALAVEPAILLMDEPFSALDPLTAETLRSEVLDLWMWGVTTVKTIMMVTHSVDEAIFMADRIVVFTPRPARIAGIVEVNLPRPRDRRSPDFQKLEDRVYELISA</sequence>
<dbReference type="PANTHER" id="PTHR42788:SF13">
    <property type="entry name" value="ALIPHATIC SULFONATES IMPORT ATP-BINDING PROTEIN SSUB"/>
    <property type="match status" value="1"/>
</dbReference>
<evidence type="ECO:0000259" key="4">
    <source>
        <dbReference type="PROSITE" id="PS50893"/>
    </source>
</evidence>